<keyword evidence="4" id="KW-1185">Reference proteome</keyword>
<proteinExistence type="predicted"/>
<dbReference type="AlphaFoldDB" id="A0A850HJA6"/>
<comment type="caution">
    <text evidence="3">The sequence shown here is derived from an EMBL/GenBank/DDBJ whole genome shotgun (WGS) entry which is preliminary data.</text>
</comment>
<evidence type="ECO:0000313" key="4">
    <source>
        <dbReference type="Proteomes" id="UP000528555"/>
    </source>
</evidence>
<dbReference type="RefSeq" id="WP_173814818.1">
    <property type="nucleotide sequence ID" value="NZ_JAAITX010000005.1"/>
</dbReference>
<dbReference type="EMBL" id="JAAIUO010000005">
    <property type="protein sequence ID" value="NSK14930.1"/>
    <property type="molecule type" value="Genomic_DNA"/>
</dbReference>
<feature type="chain" id="PRO_5032399773" evidence="1">
    <location>
        <begin position="25"/>
        <end position="153"/>
    </location>
</feature>
<dbReference type="EMBL" id="JAAITX010000005">
    <property type="protein sequence ID" value="NVH58704.1"/>
    <property type="molecule type" value="Genomic_DNA"/>
</dbReference>
<keyword evidence="1" id="KW-0732">Signal</keyword>
<evidence type="ECO:0000313" key="3">
    <source>
        <dbReference type="EMBL" id="NVH58704.1"/>
    </source>
</evidence>
<reference evidence="4 5" key="1">
    <citation type="journal article" date="2020" name="Cell Host Microbe">
        <title>Functional and Genomic Variation between Human-Derived Isolates of Lachnospiraceae Reveals Inter- and Intra-Species Diversity.</title>
        <authorList>
            <person name="Sorbara M.T."/>
            <person name="Littmann E.R."/>
            <person name="Fontana E."/>
            <person name="Moody T.U."/>
            <person name="Kohout C.E."/>
            <person name="Gjonbalaj M."/>
            <person name="Eaton V."/>
            <person name="Seok R."/>
            <person name="Leiner I.M."/>
            <person name="Pamer E.G."/>
        </authorList>
    </citation>
    <scope>NUCLEOTIDE SEQUENCE [LARGE SCALE GENOMIC DNA]</scope>
    <source>
        <strain evidence="3 4">MSK.17.11</strain>
        <strain evidence="2 5">MSK.17.38</strain>
    </source>
</reference>
<evidence type="ECO:0000313" key="2">
    <source>
        <dbReference type="EMBL" id="NSK14930.1"/>
    </source>
</evidence>
<accession>A0A850HJA6</accession>
<dbReference type="Proteomes" id="UP000701680">
    <property type="component" value="Unassembled WGS sequence"/>
</dbReference>
<evidence type="ECO:0000256" key="1">
    <source>
        <dbReference type="SAM" id="SignalP"/>
    </source>
</evidence>
<feature type="signal peptide" evidence="1">
    <location>
        <begin position="1"/>
        <end position="24"/>
    </location>
</feature>
<name>A0A850HJA6_9FIRM</name>
<reference evidence="3" key="2">
    <citation type="submission" date="2020-02" db="EMBL/GenBank/DDBJ databases">
        <authorList>
            <person name="Littmann E."/>
            <person name="Sorbara M."/>
        </authorList>
    </citation>
    <scope>NUCLEOTIDE SEQUENCE</scope>
    <source>
        <strain evidence="3">MSK.17.11</strain>
        <strain evidence="2">MSK.17.38</strain>
    </source>
</reference>
<dbReference type="Proteomes" id="UP000528555">
    <property type="component" value="Unassembled WGS sequence"/>
</dbReference>
<protein>
    <submittedName>
        <fullName evidence="3">Uncharacterized protein</fullName>
    </submittedName>
</protein>
<gene>
    <name evidence="3" type="ORF">G5A66_08610</name>
    <name evidence="2" type="ORF">G5A75_08630</name>
</gene>
<organism evidence="3 4">
    <name type="scientific">Dorea phocaeensis</name>
    <dbReference type="NCBI Taxonomy" id="2040291"/>
    <lineage>
        <taxon>Bacteria</taxon>
        <taxon>Bacillati</taxon>
        <taxon>Bacillota</taxon>
        <taxon>Clostridia</taxon>
        <taxon>Lachnospirales</taxon>
        <taxon>Lachnospiraceae</taxon>
        <taxon>Dorea</taxon>
    </lineage>
</organism>
<sequence length="153" mass="16983">MKKRILSAGCVLAICLTLGIQVNAMDNETIDGSKLTHQDESVGYTEQKTRGEYLLTGYSKCVKRGDGKLYAGGTTIAVKEVESIQVAVMIERAKKGDDSWTYYESWEKINHNMDRVGSNRALAVEGGYYYRVRSYHAANSDASSSFTDGIYIE</sequence>
<evidence type="ECO:0000313" key="5">
    <source>
        <dbReference type="Proteomes" id="UP000701680"/>
    </source>
</evidence>